<dbReference type="Gene3D" id="3.30.565.10">
    <property type="entry name" value="Histidine kinase-like ATPase, C-terminal domain"/>
    <property type="match status" value="1"/>
</dbReference>
<evidence type="ECO:0000256" key="5">
    <source>
        <dbReference type="ARBA" id="ARBA00022679"/>
    </source>
</evidence>
<keyword evidence="6" id="KW-0418">Kinase</keyword>
<keyword evidence="7" id="KW-0902">Two-component regulatory system</keyword>
<accession>A0ABR7GIK8</accession>
<evidence type="ECO:0000256" key="7">
    <source>
        <dbReference type="ARBA" id="ARBA00023012"/>
    </source>
</evidence>
<keyword evidence="5" id="KW-0808">Transferase</keyword>
<feature type="domain" description="Histidine kinase" evidence="8">
    <location>
        <begin position="119"/>
        <end position="233"/>
    </location>
</feature>
<dbReference type="PANTHER" id="PTHR45453:SF1">
    <property type="entry name" value="PHOSPHATE REGULON SENSOR PROTEIN PHOR"/>
    <property type="match status" value="1"/>
</dbReference>
<evidence type="ECO:0000256" key="6">
    <source>
        <dbReference type="ARBA" id="ARBA00022777"/>
    </source>
</evidence>
<dbReference type="PANTHER" id="PTHR45453">
    <property type="entry name" value="PHOSPHATE REGULON SENSOR PROTEIN PHOR"/>
    <property type="match status" value="1"/>
</dbReference>
<evidence type="ECO:0000256" key="1">
    <source>
        <dbReference type="ARBA" id="ARBA00000085"/>
    </source>
</evidence>
<keyword evidence="4" id="KW-0597">Phosphoprotein</keyword>
<dbReference type="EC" id="2.7.13.3" evidence="3"/>
<dbReference type="PRINTS" id="PR00344">
    <property type="entry name" value="BCTRLSENSOR"/>
</dbReference>
<dbReference type="SUPFAM" id="SSF55874">
    <property type="entry name" value="ATPase domain of HSP90 chaperone/DNA topoisomerase II/histidine kinase"/>
    <property type="match status" value="1"/>
</dbReference>
<evidence type="ECO:0000259" key="8">
    <source>
        <dbReference type="PROSITE" id="PS50109"/>
    </source>
</evidence>
<sequence length="234" mass="26083">MRDWKSILVSAEDSDDLSEVLETLALDNGVSLLVTDADGTSLYSAQYNPRGTMNTLPQDTFKELYAQAQASGGETQIEYMGSMQFDLTDLMRQVMLRYGKLKELDGYVMEFVADGEVYIMGDADKITQVLCNLIGNAINYTGADKKIIVRQSLHEHHVRVDVIDSGEGIAAQDIPYVWDRYYKGDKARKRLVSGTDLGLSIVQKILELHGATYGVESKPGMGADFWFAFEIVEK</sequence>
<dbReference type="RefSeq" id="WP_186854652.1">
    <property type="nucleotide sequence ID" value="NZ_JACOPG010000004.1"/>
</dbReference>
<evidence type="ECO:0000256" key="4">
    <source>
        <dbReference type="ARBA" id="ARBA00022553"/>
    </source>
</evidence>
<dbReference type="Pfam" id="PF02518">
    <property type="entry name" value="HATPase_c"/>
    <property type="match status" value="1"/>
</dbReference>
<comment type="subcellular location">
    <subcellularLocation>
        <location evidence="2">Membrane</location>
    </subcellularLocation>
</comment>
<dbReference type="InterPro" id="IPR036890">
    <property type="entry name" value="HATPase_C_sf"/>
</dbReference>
<evidence type="ECO:0000256" key="3">
    <source>
        <dbReference type="ARBA" id="ARBA00012438"/>
    </source>
</evidence>
<dbReference type="InterPro" id="IPR050351">
    <property type="entry name" value="BphY/WalK/GraS-like"/>
</dbReference>
<proteinExistence type="predicted"/>
<dbReference type="CDD" id="cd00075">
    <property type="entry name" value="HATPase"/>
    <property type="match status" value="1"/>
</dbReference>
<name>A0ABR7GIK8_9FIRM</name>
<dbReference type="InterPro" id="IPR005467">
    <property type="entry name" value="His_kinase_dom"/>
</dbReference>
<keyword evidence="10" id="KW-1185">Reference proteome</keyword>
<evidence type="ECO:0000313" key="10">
    <source>
        <dbReference type="Proteomes" id="UP000643810"/>
    </source>
</evidence>
<evidence type="ECO:0000256" key="2">
    <source>
        <dbReference type="ARBA" id="ARBA00004370"/>
    </source>
</evidence>
<evidence type="ECO:0000313" key="9">
    <source>
        <dbReference type="EMBL" id="MBC5687103.1"/>
    </source>
</evidence>
<dbReference type="EMBL" id="JACOPG010000004">
    <property type="protein sequence ID" value="MBC5687103.1"/>
    <property type="molecule type" value="Genomic_DNA"/>
</dbReference>
<dbReference type="SMART" id="SM00387">
    <property type="entry name" value="HATPase_c"/>
    <property type="match status" value="1"/>
</dbReference>
<reference evidence="9 10" key="1">
    <citation type="submission" date="2020-08" db="EMBL/GenBank/DDBJ databases">
        <title>Genome public.</title>
        <authorList>
            <person name="Liu C."/>
            <person name="Sun Q."/>
        </authorList>
    </citation>
    <scope>NUCLEOTIDE SEQUENCE [LARGE SCALE GENOMIC DNA]</scope>
    <source>
        <strain evidence="9 10">NSJ-9</strain>
    </source>
</reference>
<organism evidence="9 10">
    <name type="scientific">Roseburia lenta</name>
    <dbReference type="NCBI Taxonomy" id="2763061"/>
    <lineage>
        <taxon>Bacteria</taxon>
        <taxon>Bacillati</taxon>
        <taxon>Bacillota</taxon>
        <taxon>Clostridia</taxon>
        <taxon>Lachnospirales</taxon>
        <taxon>Lachnospiraceae</taxon>
        <taxon>Roseburia</taxon>
    </lineage>
</organism>
<dbReference type="InterPro" id="IPR003594">
    <property type="entry name" value="HATPase_dom"/>
</dbReference>
<protein>
    <recommendedName>
        <fullName evidence="3">histidine kinase</fullName>
        <ecNumber evidence="3">2.7.13.3</ecNumber>
    </recommendedName>
</protein>
<dbReference type="PROSITE" id="PS50109">
    <property type="entry name" value="HIS_KIN"/>
    <property type="match status" value="1"/>
</dbReference>
<dbReference type="Proteomes" id="UP000643810">
    <property type="component" value="Unassembled WGS sequence"/>
</dbReference>
<gene>
    <name evidence="9" type="ORF">H8R94_10895</name>
</gene>
<comment type="catalytic activity">
    <reaction evidence="1">
        <text>ATP + protein L-histidine = ADP + protein N-phospho-L-histidine.</text>
        <dbReference type="EC" id="2.7.13.3"/>
    </reaction>
</comment>
<dbReference type="InterPro" id="IPR004358">
    <property type="entry name" value="Sig_transdc_His_kin-like_C"/>
</dbReference>
<comment type="caution">
    <text evidence="9">The sequence shown here is derived from an EMBL/GenBank/DDBJ whole genome shotgun (WGS) entry which is preliminary data.</text>
</comment>